<evidence type="ECO:0000313" key="2">
    <source>
        <dbReference type="Proteomes" id="UP000189055"/>
    </source>
</evidence>
<dbReference type="RefSeq" id="WP_077932350.1">
    <property type="nucleotide sequence ID" value="NZ_CP014688.1"/>
</dbReference>
<dbReference type="AlphaFoldDB" id="A0A1U9LJT6"/>
<organism evidence="1 2">
    <name type="scientific">Acetobacter persici</name>
    <dbReference type="NCBI Taxonomy" id="1076596"/>
    <lineage>
        <taxon>Bacteria</taxon>
        <taxon>Pseudomonadati</taxon>
        <taxon>Pseudomonadota</taxon>
        <taxon>Alphaproteobacteria</taxon>
        <taxon>Acetobacterales</taxon>
        <taxon>Acetobacteraceae</taxon>
        <taxon>Acetobacter</taxon>
    </lineage>
</organism>
<dbReference type="KEGG" id="aper:A0U91_17120"/>
<reference evidence="1 2" key="1">
    <citation type="submission" date="2016-03" db="EMBL/GenBank/DDBJ databases">
        <title>Acetic acid bacteria sequencing.</title>
        <authorList>
            <person name="Brandt J."/>
            <person name="Jakob F."/>
            <person name="Vogel R.F."/>
        </authorList>
    </citation>
    <scope>NUCLEOTIDE SEQUENCE [LARGE SCALE GENOMIC DNA]</scope>
    <source>
        <strain evidence="1 2">TMW2.1084</strain>
        <plasmid evidence="2">pac1084_1</plasmid>
    </source>
</reference>
<protein>
    <submittedName>
        <fullName evidence="1">Uncharacterized protein</fullName>
    </submittedName>
</protein>
<evidence type="ECO:0000313" key="1">
    <source>
        <dbReference type="EMBL" id="AQT06724.1"/>
    </source>
</evidence>
<name>A0A1U9LJT6_9PROT</name>
<dbReference type="EMBL" id="CP014688">
    <property type="protein sequence ID" value="AQT06724.1"/>
    <property type="molecule type" value="Genomic_DNA"/>
</dbReference>
<proteinExistence type="predicted"/>
<accession>A0A1U9LJT6</accession>
<gene>
    <name evidence="1" type="ORF">A0U91_17120</name>
</gene>
<geneLocation type="plasmid" evidence="2">
    <name>pac1084_1</name>
</geneLocation>
<sequence length="155" mass="16844">MTIFYHADFFDADGRLSHNAIATLDQAVEIAQGRRIAIGQDVPAHEVANLTMEERGLPGMDDDYPNGMPDIPAHIASLDLNGYEFATYKKWLENHALPGQAERVASADGDVVMFDPVDDADGWLLRAGSVEECVVEARNSGILPHIEPASSPTVK</sequence>
<dbReference type="Proteomes" id="UP000189055">
    <property type="component" value="Plasmid pAC1084_1"/>
</dbReference>
<keyword evidence="1" id="KW-0614">Plasmid</keyword>